<dbReference type="SUPFAM" id="SSF69572">
    <property type="entry name" value="Activating enzymes of the ubiquitin-like proteins"/>
    <property type="match status" value="1"/>
</dbReference>
<protein>
    <submittedName>
        <fullName evidence="2">Thiamine biosynthesis protein (ThiF)</fullName>
    </submittedName>
</protein>
<dbReference type="GO" id="GO:0005737">
    <property type="term" value="C:cytoplasm"/>
    <property type="evidence" value="ECO:0007669"/>
    <property type="project" value="TreeGrafter"/>
</dbReference>
<comment type="caution">
    <text evidence="2">The sequence shown here is derived from an EMBL/GenBank/DDBJ whole genome shotgun (WGS) entry which is preliminary data.</text>
</comment>
<dbReference type="GO" id="GO:0016779">
    <property type="term" value="F:nucleotidyltransferase activity"/>
    <property type="evidence" value="ECO:0007669"/>
    <property type="project" value="TreeGrafter"/>
</dbReference>
<feature type="domain" description="THIF-type NAD/FAD binding fold" evidence="1">
    <location>
        <begin position="112"/>
        <end position="357"/>
    </location>
</feature>
<dbReference type="GO" id="GO:0004792">
    <property type="term" value="F:thiosulfate-cyanide sulfurtransferase activity"/>
    <property type="evidence" value="ECO:0007669"/>
    <property type="project" value="TreeGrafter"/>
</dbReference>
<reference evidence="2 3" key="1">
    <citation type="journal article" date="2015" name="Genome Announc.">
        <title>Expanding the biotechnology potential of lactobacilli through comparative genomics of 213 strains and associated genera.</title>
        <authorList>
            <person name="Sun Z."/>
            <person name="Harris H.M."/>
            <person name="McCann A."/>
            <person name="Guo C."/>
            <person name="Argimon S."/>
            <person name="Zhang W."/>
            <person name="Yang X."/>
            <person name="Jeffery I.B."/>
            <person name="Cooney J.C."/>
            <person name="Kagawa T.F."/>
            <person name="Liu W."/>
            <person name="Song Y."/>
            <person name="Salvetti E."/>
            <person name="Wrobel A."/>
            <person name="Rasinkangas P."/>
            <person name="Parkhill J."/>
            <person name="Rea M.C."/>
            <person name="O'Sullivan O."/>
            <person name="Ritari J."/>
            <person name="Douillard F.P."/>
            <person name="Paul Ross R."/>
            <person name="Yang R."/>
            <person name="Briner A.E."/>
            <person name="Felis G.E."/>
            <person name="de Vos W.M."/>
            <person name="Barrangou R."/>
            <person name="Klaenhammer T.R."/>
            <person name="Caufield P.W."/>
            <person name="Cui Y."/>
            <person name="Zhang H."/>
            <person name="O'Toole P.W."/>
        </authorList>
    </citation>
    <scope>NUCLEOTIDE SEQUENCE [LARGE SCALE GENOMIC DNA]</scope>
    <source>
        <strain evidence="2 3">DSM 17757</strain>
    </source>
</reference>
<dbReference type="InterPro" id="IPR045886">
    <property type="entry name" value="ThiF/MoeB/HesA"/>
</dbReference>
<dbReference type="AlphaFoldDB" id="A0A0R2IPD3"/>
<accession>A0A0R2IPD3</accession>
<dbReference type="GO" id="GO:0008641">
    <property type="term" value="F:ubiquitin-like modifier activating enzyme activity"/>
    <property type="evidence" value="ECO:0007669"/>
    <property type="project" value="InterPro"/>
</dbReference>
<dbReference type="EMBL" id="JQBR01000003">
    <property type="protein sequence ID" value="KRN67042.1"/>
    <property type="molecule type" value="Genomic_DNA"/>
</dbReference>
<dbReference type="PANTHER" id="PTHR10953:SF102">
    <property type="entry name" value="ADENYLYLTRANSFERASE AND SULFURTRANSFERASE MOCS3"/>
    <property type="match status" value="1"/>
</dbReference>
<dbReference type="Pfam" id="PF00899">
    <property type="entry name" value="ThiF"/>
    <property type="match status" value="1"/>
</dbReference>
<keyword evidence="3" id="KW-1185">Reference proteome</keyword>
<organism evidence="2 3">
    <name type="scientific">Pediococcus cellicola</name>
    <dbReference type="NCBI Taxonomy" id="319652"/>
    <lineage>
        <taxon>Bacteria</taxon>
        <taxon>Bacillati</taxon>
        <taxon>Bacillota</taxon>
        <taxon>Bacilli</taxon>
        <taxon>Lactobacillales</taxon>
        <taxon>Lactobacillaceae</taxon>
        <taxon>Pediococcus</taxon>
    </lineage>
</organism>
<dbReference type="PANTHER" id="PTHR10953">
    <property type="entry name" value="UBIQUITIN-ACTIVATING ENZYME E1"/>
    <property type="match status" value="1"/>
</dbReference>
<dbReference type="Gene3D" id="3.40.50.720">
    <property type="entry name" value="NAD(P)-binding Rossmann-like Domain"/>
    <property type="match status" value="1"/>
</dbReference>
<evidence type="ECO:0000313" key="3">
    <source>
        <dbReference type="Proteomes" id="UP000051568"/>
    </source>
</evidence>
<evidence type="ECO:0000259" key="1">
    <source>
        <dbReference type="Pfam" id="PF00899"/>
    </source>
</evidence>
<dbReference type="InterPro" id="IPR035985">
    <property type="entry name" value="Ubiquitin-activating_enz"/>
</dbReference>
<proteinExistence type="predicted"/>
<evidence type="ECO:0000313" key="2">
    <source>
        <dbReference type="EMBL" id="KRN67042.1"/>
    </source>
</evidence>
<name>A0A0R2IPD3_9LACO</name>
<dbReference type="STRING" id="319652.IV80_GL001132"/>
<dbReference type="InterPro" id="IPR000594">
    <property type="entry name" value="ThiF_NAD_FAD-bd"/>
</dbReference>
<dbReference type="Proteomes" id="UP000051568">
    <property type="component" value="Unassembled WGS sequence"/>
</dbReference>
<dbReference type="PATRIC" id="fig|319652.3.peg.1144"/>
<sequence length="366" mass="41437">MHGLLFLKNRVRIGAGESYVANIDNPNDKYTKILKALKLGISRKEALAHPEKYDLSKAELKDCLKVLENAGYLEDEAIQPPVDLTGDNLERYKVNLNFFSTLENPFNNKFKYQEKLKNATVLIIGLGGIGSNICIALLELGIGKIIATDFDEVDLSNLNRQILYSEKSVGKLKSEEAKKRANEFNSYVQFETIHQEISSQKDVQKIITVSKPDFVVNVADYPTGYIDFWVNQACVEKKIPLIAALVDKKNGRVYTVIPGKTACYNCQYVDELNSLPQHEEEVMATRVQKNSEKLDLYRSPNGALGPACLFQGYFVSFEIMRYLFWGAESMLTFNKRFSIDFLSFEQKFTPLKKLDDCEVCGGIVNE</sequence>
<gene>
    <name evidence="2" type="ORF">IV80_GL001132</name>
</gene>